<keyword evidence="6" id="KW-1185">Reference proteome</keyword>
<feature type="domain" description="5'-Nucleotidase C-terminal" evidence="4">
    <location>
        <begin position="413"/>
        <end position="557"/>
    </location>
</feature>
<dbReference type="GO" id="GO:0000166">
    <property type="term" value="F:nucleotide binding"/>
    <property type="evidence" value="ECO:0007669"/>
    <property type="project" value="UniProtKB-KW"/>
</dbReference>
<feature type="signal peptide" evidence="2">
    <location>
        <begin position="1"/>
        <end position="23"/>
    </location>
</feature>
<dbReference type="InterPro" id="IPR036907">
    <property type="entry name" value="5'-Nucleotdase_C_sf"/>
</dbReference>
<dbReference type="EMBL" id="CDNC01000045">
    <property type="protein sequence ID" value="CEM62819.1"/>
    <property type="molecule type" value="Genomic_DNA"/>
</dbReference>
<evidence type="ECO:0000259" key="4">
    <source>
        <dbReference type="Pfam" id="PF02872"/>
    </source>
</evidence>
<dbReference type="Pfam" id="PF02872">
    <property type="entry name" value="5_nucleotid_C"/>
    <property type="match status" value="1"/>
</dbReference>
<accession>A0A0B7GVV9</accession>
<dbReference type="PRINTS" id="PR01607">
    <property type="entry name" value="APYRASEFAMLY"/>
</dbReference>
<gene>
    <name evidence="5" type="ORF">TPHV1_50079</name>
</gene>
<evidence type="ECO:0000256" key="1">
    <source>
        <dbReference type="ARBA" id="ARBA00022729"/>
    </source>
</evidence>
<dbReference type="AlphaFoldDB" id="A0A0B7GVV9"/>
<evidence type="ECO:0000256" key="2">
    <source>
        <dbReference type="RuleBase" id="RU362119"/>
    </source>
</evidence>
<dbReference type="Proteomes" id="UP000042527">
    <property type="component" value="Unassembled WGS sequence"/>
</dbReference>
<dbReference type="InterPro" id="IPR004843">
    <property type="entry name" value="Calcineurin-like_PHP"/>
</dbReference>
<keyword evidence="2" id="KW-0547">Nucleotide-binding</keyword>
<dbReference type="InterPro" id="IPR006420">
    <property type="entry name" value="NadN"/>
</dbReference>
<name>A0A0B7GVV9_TREPH</name>
<organism evidence="5 6">
    <name type="scientific">Treponema phagedenis</name>
    <dbReference type="NCBI Taxonomy" id="162"/>
    <lineage>
        <taxon>Bacteria</taxon>
        <taxon>Pseudomonadati</taxon>
        <taxon>Spirochaetota</taxon>
        <taxon>Spirochaetia</taxon>
        <taxon>Spirochaetales</taxon>
        <taxon>Treponemataceae</taxon>
        <taxon>Treponema</taxon>
    </lineage>
</organism>
<dbReference type="GO" id="GO:0008253">
    <property type="term" value="F:5'-nucleotidase activity"/>
    <property type="evidence" value="ECO:0007669"/>
    <property type="project" value="UniProtKB-EC"/>
</dbReference>
<dbReference type="Gene3D" id="3.60.21.10">
    <property type="match status" value="1"/>
</dbReference>
<keyword evidence="2 5" id="KW-0378">Hydrolase</keyword>
<dbReference type="RefSeq" id="WP_044634943.1">
    <property type="nucleotide sequence ID" value="NZ_CDNC01000045.1"/>
</dbReference>
<comment type="similarity">
    <text evidence="2">Belongs to the 5'-nucleotidase family.</text>
</comment>
<dbReference type="PANTHER" id="PTHR11575:SF46">
    <property type="entry name" value="PROTEIN USHA"/>
    <property type="match status" value="1"/>
</dbReference>
<feature type="domain" description="Calcineurin-like phosphoesterase" evidence="3">
    <location>
        <begin position="41"/>
        <end position="256"/>
    </location>
</feature>
<dbReference type="GO" id="GO:0009166">
    <property type="term" value="P:nucleotide catabolic process"/>
    <property type="evidence" value="ECO:0007669"/>
    <property type="project" value="InterPro"/>
</dbReference>
<proteinExistence type="inferred from homology"/>
<dbReference type="InterPro" id="IPR006179">
    <property type="entry name" value="5_nucleotidase/apyrase"/>
</dbReference>
<evidence type="ECO:0000259" key="3">
    <source>
        <dbReference type="Pfam" id="PF00149"/>
    </source>
</evidence>
<evidence type="ECO:0000313" key="6">
    <source>
        <dbReference type="Proteomes" id="UP000042527"/>
    </source>
</evidence>
<keyword evidence="1 2" id="KW-0732">Signal</keyword>
<dbReference type="SUPFAM" id="SSF55816">
    <property type="entry name" value="5'-nucleotidase (syn. UDP-sugar hydrolase), C-terminal domain"/>
    <property type="match status" value="1"/>
</dbReference>
<dbReference type="Pfam" id="PF00149">
    <property type="entry name" value="Metallophos"/>
    <property type="match status" value="1"/>
</dbReference>
<dbReference type="EC" id="3.1.3.5" evidence="5"/>
<dbReference type="GO" id="GO:0008768">
    <property type="term" value="F:UDP-sugar diphosphatase activity"/>
    <property type="evidence" value="ECO:0007669"/>
    <property type="project" value="TreeGrafter"/>
</dbReference>
<dbReference type="InterPro" id="IPR008334">
    <property type="entry name" value="5'-Nucleotdase_C"/>
</dbReference>
<dbReference type="InterPro" id="IPR029052">
    <property type="entry name" value="Metallo-depent_PP-like"/>
</dbReference>
<dbReference type="NCBIfam" id="TIGR01530">
    <property type="entry name" value="nadN"/>
    <property type="match status" value="1"/>
</dbReference>
<dbReference type="GO" id="GO:0030288">
    <property type="term" value="C:outer membrane-bounded periplasmic space"/>
    <property type="evidence" value="ECO:0007669"/>
    <property type="project" value="TreeGrafter"/>
</dbReference>
<dbReference type="SUPFAM" id="SSF56300">
    <property type="entry name" value="Metallo-dependent phosphatases"/>
    <property type="match status" value="1"/>
</dbReference>
<reference evidence="6" key="1">
    <citation type="submission" date="2015-01" db="EMBL/GenBank/DDBJ databases">
        <authorList>
            <person name="Manzoor Shahid"/>
            <person name="Zubair Saima"/>
        </authorList>
    </citation>
    <scope>NUCLEOTIDE SEQUENCE [LARGE SCALE GENOMIC DNA]</scope>
    <source>
        <strain evidence="6">V1</strain>
    </source>
</reference>
<protein>
    <submittedName>
        <fullName evidence="5">Putative 5'-nucleotidase</fullName>
        <ecNumber evidence="5">3.1.3.5</ecNumber>
    </submittedName>
</protein>
<dbReference type="PROSITE" id="PS51257">
    <property type="entry name" value="PROKAR_LIPOPROTEIN"/>
    <property type="match status" value="1"/>
</dbReference>
<dbReference type="Gene3D" id="3.90.780.10">
    <property type="entry name" value="5'-Nucleotidase, C-terminal domain"/>
    <property type="match status" value="1"/>
</dbReference>
<feature type="chain" id="PRO_5002115496" evidence="2">
    <location>
        <begin position="24"/>
        <end position="602"/>
    </location>
</feature>
<sequence>MKKLRFLSVAAVAVILAISCAGAKPLAQSQSAEPSAPLTVTIFHMNDHHSNLEPLKVDMIIDGLKTKTLIGGYPELVNELKMRKANAKNPIVLHAGDALSGTLYFTLFEGKADAEMMNITGIDYFTLGNHEFDTGNEGLKKFLDHLKVPVISSNVNPEKGSILHGLWEPYAIMEIEGQKIGIIGLETVRKTVESASPGKDIQFTDEIKTSQKYADKLTKMGINKIILLSHGGVEINSEIAKKVSGIDIIITGDTHHLFGNEQMAAAGLPVYSPYPTKFTSPAGEPVYLVECWEYAKALGELVVEFDENGLVTKATGESHILLHDTWFERRDKDGKKYNPKGKELTQLLASLKEMSFISFAKPDKEAEALLEKYKNEKQRLGGQIVGSISGAVMAGGSQNRIPYKDNPQGSVASRFVAETMLSEMQNAGSGNIDFAIQNAGGVRENINPGSKTFNDAYTFLPFGNTLFMVEVSGEETKQILEDAMDFALGGTGSTGSFPYGAALRYEANQNKDKNGKRLVKVEVQNRETKKWEPIKDSKMYKLAVNSYIAGGKDGYVTLGKITESRGGVDTFLPDAETFIKFLKANPDFKSYEDSNVVFHFEP</sequence>
<evidence type="ECO:0000313" key="5">
    <source>
        <dbReference type="EMBL" id="CEM62819.1"/>
    </source>
</evidence>
<dbReference type="PANTHER" id="PTHR11575">
    <property type="entry name" value="5'-NUCLEOTIDASE-RELATED"/>
    <property type="match status" value="1"/>
</dbReference>